<name>A0A081BW67_VECG1</name>
<protein>
    <recommendedName>
        <fullName evidence="1">Polymerase beta nucleotidyltransferase domain-containing protein</fullName>
    </recommendedName>
</protein>
<keyword evidence="3" id="KW-1185">Reference proteome</keyword>
<dbReference type="eggNOG" id="COG1669">
    <property type="taxonomic scope" value="Bacteria"/>
</dbReference>
<dbReference type="AlphaFoldDB" id="A0A081BW67"/>
<dbReference type="Gene3D" id="3.30.460.10">
    <property type="entry name" value="Beta Polymerase, domain 2"/>
    <property type="match status" value="1"/>
</dbReference>
<dbReference type="InterPro" id="IPR041633">
    <property type="entry name" value="Polbeta"/>
</dbReference>
<dbReference type="EMBL" id="DF820465">
    <property type="protein sequence ID" value="GAK56572.1"/>
    <property type="molecule type" value="Genomic_DNA"/>
</dbReference>
<sequence>MNTMNKREMLTKTEPSPDGFDYAAARRYLQKKQEASQARRLILWQQAQEDARKIIEMIIQRYAPQRIIQWGSVLAPAHFSEASDIDLAVAGVDALAFFRLFADAEEMTQFPLDLVRWEELHPAFQRILTMKGTVIYAAK</sequence>
<dbReference type="CDD" id="cd05403">
    <property type="entry name" value="NT_KNTase_like"/>
    <property type="match status" value="1"/>
</dbReference>
<gene>
    <name evidence="2" type="ORF">U27_03534</name>
</gene>
<proteinExistence type="predicted"/>
<dbReference type="Pfam" id="PF18765">
    <property type="entry name" value="Polbeta"/>
    <property type="match status" value="1"/>
</dbReference>
<feature type="domain" description="Polymerase beta nucleotidyltransferase" evidence="1">
    <location>
        <begin position="53"/>
        <end position="137"/>
    </location>
</feature>
<dbReference type="STRING" id="1499967.U27_03534"/>
<dbReference type="InterPro" id="IPR043519">
    <property type="entry name" value="NT_sf"/>
</dbReference>
<dbReference type="HOGENOM" id="CLU_127610_2_0_0"/>
<dbReference type="SUPFAM" id="SSF81301">
    <property type="entry name" value="Nucleotidyltransferase"/>
    <property type="match status" value="1"/>
</dbReference>
<reference evidence="2" key="1">
    <citation type="journal article" date="2015" name="PeerJ">
        <title>First genomic representation of candidate bacterial phylum KSB3 points to enhanced environmental sensing as a trigger of wastewater bulking.</title>
        <authorList>
            <person name="Sekiguchi Y."/>
            <person name="Ohashi A."/>
            <person name="Parks D.H."/>
            <person name="Yamauchi T."/>
            <person name="Tyson G.W."/>
            <person name="Hugenholtz P."/>
        </authorList>
    </citation>
    <scope>NUCLEOTIDE SEQUENCE [LARGE SCALE GENOMIC DNA]</scope>
</reference>
<accession>A0A081BW67</accession>
<dbReference type="Proteomes" id="UP000030661">
    <property type="component" value="Unassembled WGS sequence"/>
</dbReference>
<evidence type="ECO:0000313" key="3">
    <source>
        <dbReference type="Proteomes" id="UP000030661"/>
    </source>
</evidence>
<evidence type="ECO:0000313" key="2">
    <source>
        <dbReference type="EMBL" id="GAK56572.1"/>
    </source>
</evidence>
<evidence type="ECO:0000259" key="1">
    <source>
        <dbReference type="Pfam" id="PF18765"/>
    </source>
</evidence>
<organism evidence="2">
    <name type="scientific">Vecturithrix granuli</name>
    <dbReference type="NCBI Taxonomy" id="1499967"/>
    <lineage>
        <taxon>Bacteria</taxon>
        <taxon>Candidatus Moduliflexota</taxon>
        <taxon>Candidatus Vecturitrichia</taxon>
        <taxon>Candidatus Vecturitrichales</taxon>
        <taxon>Candidatus Vecturitrichaceae</taxon>
        <taxon>Candidatus Vecturithrix</taxon>
    </lineage>
</organism>